<dbReference type="Gene3D" id="3.30.70.1060">
    <property type="entry name" value="Dimeric alpha+beta barrel"/>
    <property type="match status" value="1"/>
</dbReference>
<proteinExistence type="inferred from homology"/>
<sequence>MIAAVSFAPAGSQHGMATFITIGYGDAAGYHRVSDECRQAAHARDDALRAAGALIGTAGHPVQVRNPDGAGVRIEPGPYLHSALPIAGFAVLEADNLDAAIERVSQTPCAVAHGVVEVWPLMSWPT</sequence>
<accession>A0ABM7K431</accession>
<evidence type="ECO:0000259" key="2">
    <source>
        <dbReference type="Pfam" id="PF03795"/>
    </source>
</evidence>
<reference evidence="3 4" key="1">
    <citation type="journal article" date="2019" name="Emerg. Microbes Infect.">
        <title>Comprehensive subspecies identification of 175 nontuberculous mycobacteria species based on 7547 genomic profiles.</title>
        <authorList>
            <person name="Matsumoto Y."/>
            <person name="Kinjo T."/>
            <person name="Motooka D."/>
            <person name="Nabeya D."/>
            <person name="Jung N."/>
            <person name="Uechi K."/>
            <person name="Horii T."/>
            <person name="Iida T."/>
            <person name="Fujita J."/>
            <person name="Nakamura S."/>
        </authorList>
    </citation>
    <scope>NUCLEOTIDE SEQUENCE [LARGE SCALE GENOMIC DNA]</scope>
    <source>
        <strain evidence="3 4">JCM 30622</strain>
    </source>
</reference>
<dbReference type="InterPro" id="IPR011008">
    <property type="entry name" value="Dimeric_a/b-barrel"/>
</dbReference>
<dbReference type="EMBL" id="AP022597">
    <property type="protein sequence ID" value="BBY68761.1"/>
    <property type="molecule type" value="Genomic_DNA"/>
</dbReference>
<feature type="domain" description="YCII-related" evidence="2">
    <location>
        <begin position="30"/>
        <end position="124"/>
    </location>
</feature>
<evidence type="ECO:0000313" key="4">
    <source>
        <dbReference type="Proteomes" id="UP000466578"/>
    </source>
</evidence>
<gene>
    <name evidence="3" type="ORF">MPRI_09480</name>
</gene>
<protein>
    <recommendedName>
        <fullName evidence="2">YCII-related domain-containing protein</fullName>
    </recommendedName>
</protein>
<dbReference type="SUPFAM" id="SSF54909">
    <property type="entry name" value="Dimeric alpha+beta barrel"/>
    <property type="match status" value="1"/>
</dbReference>
<dbReference type="Proteomes" id="UP000466578">
    <property type="component" value="Chromosome"/>
</dbReference>
<keyword evidence="4" id="KW-1185">Reference proteome</keyword>
<dbReference type="InterPro" id="IPR005545">
    <property type="entry name" value="YCII"/>
</dbReference>
<evidence type="ECO:0000313" key="3">
    <source>
        <dbReference type="EMBL" id="BBY68761.1"/>
    </source>
</evidence>
<name>A0ABM7K431_9MYCO</name>
<dbReference type="Pfam" id="PF03795">
    <property type="entry name" value="YCII"/>
    <property type="match status" value="1"/>
</dbReference>
<evidence type="ECO:0000256" key="1">
    <source>
        <dbReference type="ARBA" id="ARBA00007689"/>
    </source>
</evidence>
<comment type="similarity">
    <text evidence="1">Belongs to the YciI family.</text>
</comment>
<organism evidence="3 4">
    <name type="scientific">Mycobacterium paraintracellulare</name>
    <dbReference type="NCBI Taxonomy" id="1138383"/>
    <lineage>
        <taxon>Bacteria</taxon>
        <taxon>Bacillati</taxon>
        <taxon>Actinomycetota</taxon>
        <taxon>Actinomycetes</taxon>
        <taxon>Mycobacteriales</taxon>
        <taxon>Mycobacteriaceae</taxon>
        <taxon>Mycobacterium</taxon>
        <taxon>Mycobacterium avium complex (MAC)</taxon>
    </lineage>
</organism>